<keyword evidence="3" id="KW-0804">Transcription</keyword>
<organism evidence="7 8">
    <name type="scientific">Candidatus Nomurabacteria bacterium RIFCSPLOWO2_01_FULL_33_24</name>
    <dbReference type="NCBI Taxonomy" id="1801765"/>
    <lineage>
        <taxon>Bacteria</taxon>
        <taxon>Candidatus Nomuraibacteriota</taxon>
    </lineage>
</organism>
<dbReference type="EMBL" id="MFUP01000013">
    <property type="protein sequence ID" value="OGI87416.1"/>
    <property type="molecule type" value="Genomic_DNA"/>
</dbReference>
<sequence>MSGHNKWSKIKYKKEQTDSKKSQIFSKIVRLITVEAKKARGDVNFPGLKTAIDKAKSVNMPSENVDRAIKKGGDSKENLEITTYEAYGPGGVGMIIEALSDNRNKISAEIKHLLSKNNASLGAQGSVTWGFTKKDGGWEPKTTIDLSDEDLEKLSNLIDQIEENEDVQEVFTNAL</sequence>
<dbReference type="PANTHER" id="PTHR12532:SF0">
    <property type="entry name" value="TRANSLATIONAL ACTIVATOR OF CYTOCHROME C OXIDASE 1"/>
    <property type="match status" value="1"/>
</dbReference>
<dbReference type="AlphaFoldDB" id="A0A1F6WZS4"/>
<accession>A0A1F6WZS4</accession>
<dbReference type="Gene3D" id="3.30.70.980">
    <property type="match status" value="1"/>
</dbReference>
<feature type="domain" description="TACO1/YebC-like second and third" evidence="5">
    <location>
        <begin position="138"/>
        <end position="174"/>
    </location>
</feature>
<proteinExistence type="inferred from homology"/>
<evidence type="ECO:0000313" key="8">
    <source>
        <dbReference type="Proteomes" id="UP000185809"/>
    </source>
</evidence>
<dbReference type="InterPro" id="IPR017856">
    <property type="entry name" value="Integrase-like_N"/>
</dbReference>
<evidence type="ECO:0000256" key="1">
    <source>
        <dbReference type="ARBA" id="ARBA00008724"/>
    </source>
</evidence>
<evidence type="ECO:0000256" key="2">
    <source>
        <dbReference type="ARBA" id="ARBA00023015"/>
    </source>
</evidence>
<dbReference type="SUPFAM" id="SSF75625">
    <property type="entry name" value="YebC-like"/>
    <property type="match status" value="1"/>
</dbReference>
<comment type="caution">
    <text evidence="7">The sequence shown here is derived from an EMBL/GenBank/DDBJ whole genome shotgun (WGS) entry which is preliminary data.</text>
</comment>
<dbReference type="Gene3D" id="1.10.10.200">
    <property type="match status" value="1"/>
</dbReference>
<dbReference type="PANTHER" id="PTHR12532">
    <property type="entry name" value="TRANSLATIONAL ACTIVATOR OF CYTOCHROME C OXIDASE 1"/>
    <property type="match status" value="1"/>
</dbReference>
<dbReference type="GO" id="GO:0005737">
    <property type="term" value="C:cytoplasm"/>
    <property type="evidence" value="ECO:0007669"/>
    <property type="project" value="UniProtKB-ARBA"/>
</dbReference>
<feature type="domain" description="TACO1/YebC-like second and third" evidence="5">
    <location>
        <begin position="80"/>
        <end position="134"/>
    </location>
</feature>
<dbReference type="Proteomes" id="UP000185809">
    <property type="component" value="Unassembled WGS sequence"/>
</dbReference>
<feature type="domain" description="TACO1/YebC-like N-terminal" evidence="6">
    <location>
        <begin position="5"/>
        <end position="72"/>
    </location>
</feature>
<dbReference type="Pfam" id="PF01709">
    <property type="entry name" value="Transcrip_reg"/>
    <property type="match status" value="2"/>
</dbReference>
<dbReference type="InterPro" id="IPR002876">
    <property type="entry name" value="Transcrip_reg_TACO1-like"/>
</dbReference>
<evidence type="ECO:0000259" key="5">
    <source>
        <dbReference type="Pfam" id="PF01709"/>
    </source>
</evidence>
<gene>
    <name evidence="7" type="ORF">A2995_01565</name>
</gene>
<dbReference type="InterPro" id="IPR049083">
    <property type="entry name" value="TACO1_YebC_N"/>
</dbReference>
<dbReference type="Pfam" id="PF20772">
    <property type="entry name" value="TACO1_YebC_N"/>
    <property type="match status" value="1"/>
</dbReference>
<feature type="region of interest" description="Disordered" evidence="4">
    <location>
        <begin position="1"/>
        <end position="21"/>
    </location>
</feature>
<evidence type="ECO:0000256" key="3">
    <source>
        <dbReference type="ARBA" id="ARBA00023163"/>
    </source>
</evidence>
<dbReference type="InterPro" id="IPR029072">
    <property type="entry name" value="YebC-like"/>
</dbReference>
<evidence type="ECO:0000259" key="6">
    <source>
        <dbReference type="Pfam" id="PF20772"/>
    </source>
</evidence>
<evidence type="ECO:0000256" key="4">
    <source>
        <dbReference type="SAM" id="MobiDB-lite"/>
    </source>
</evidence>
<dbReference type="InterPro" id="IPR048300">
    <property type="entry name" value="TACO1_YebC-like_2nd/3rd_dom"/>
</dbReference>
<name>A0A1F6WZS4_9BACT</name>
<reference evidence="7 8" key="1">
    <citation type="journal article" date="2016" name="Nat. Commun.">
        <title>Thousands of microbial genomes shed light on interconnected biogeochemical processes in an aquifer system.</title>
        <authorList>
            <person name="Anantharaman K."/>
            <person name="Brown C.T."/>
            <person name="Hug L.A."/>
            <person name="Sharon I."/>
            <person name="Castelle C.J."/>
            <person name="Probst A.J."/>
            <person name="Thomas B.C."/>
            <person name="Singh A."/>
            <person name="Wilkins M.J."/>
            <person name="Karaoz U."/>
            <person name="Brodie E.L."/>
            <person name="Williams K.H."/>
            <person name="Hubbard S.S."/>
            <person name="Banfield J.F."/>
        </authorList>
    </citation>
    <scope>NUCLEOTIDE SEQUENCE [LARGE SCALE GENOMIC DNA]</scope>
</reference>
<evidence type="ECO:0008006" key="9">
    <source>
        <dbReference type="Google" id="ProtNLM"/>
    </source>
</evidence>
<feature type="compositionally biased region" description="Basic residues" evidence="4">
    <location>
        <begin position="1"/>
        <end position="12"/>
    </location>
</feature>
<dbReference type="InterPro" id="IPR026564">
    <property type="entry name" value="Transcrip_reg_TACO1-like_dom3"/>
</dbReference>
<comment type="similarity">
    <text evidence="1">Belongs to the TACO1 family.</text>
</comment>
<keyword evidence="2" id="KW-0805">Transcription regulation</keyword>
<protein>
    <recommendedName>
        <fullName evidence="9">Transcriptional regulator</fullName>
    </recommendedName>
</protein>
<evidence type="ECO:0000313" key="7">
    <source>
        <dbReference type="EMBL" id="OGI87416.1"/>
    </source>
</evidence>